<keyword evidence="1" id="KW-0812">Transmembrane</keyword>
<dbReference type="Proteomes" id="UP000559809">
    <property type="component" value="Unassembled WGS sequence"/>
</dbReference>
<reference evidence="2 3" key="1">
    <citation type="submission" date="2020-07" db="EMBL/GenBank/DDBJ databases">
        <title>Taxonomic revisions and descriptions of new bacterial species based on genomic comparisons in the high-G+C-content subgroup of the family Alcaligenaceae.</title>
        <authorList>
            <person name="Szabo A."/>
            <person name="Felfoldi T."/>
        </authorList>
    </citation>
    <scope>NUCLEOTIDE SEQUENCE [LARGE SCALE GENOMIC DNA]</scope>
    <source>
        <strain evidence="2 3">LMG 24012</strain>
    </source>
</reference>
<dbReference type="EMBL" id="JACCEM010000007">
    <property type="protein sequence ID" value="NYT50519.1"/>
    <property type="molecule type" value="Genomic_DNA"/>
</dbReference>
<proteinExistence type="predicted"/>
<organism evidence="2 3">
    <name type="scientific">Parapusillimonas granuli</name>
    <dbReference type="NCBI Taxonomy" id="380911"/>
    <lineage>
        <taxon>Bacteria</taxon>
        <taxon>Pseudomonadati</taxon>
        <taxon>Pseudomonadota</taxon>
        <taxon>Betaproteobacteria</taxon>
        <taxon>Burkholderiales</taxon>
        <taxon>Alcaligenaceae</taxon>
        <taxon>Parapusillimonas</taxon>
    </lineage>
</organism>
<name>A0A853G2J0_9BURK</name>
<sequence>MSLIVAARFQTFDEAEGAARALKEIGIMEDALHTFFVNPPGSHDRYPLGGDRAHDPDSAGAPLGAIGAAAAIGLFGAIVGGGLALGFTGSMLPIIAAAGVGAYVGSLIGAVFFLGKKRPRRSLRDARDAKVNQGRASGVMLAVHTSAEQQQAVADILRSKGGVEVERAQGRWEDGKWRDFDPLVTPNVEQVRSSG</sequence>
<dbReference type="AlphaFoldDB" id="A0A853G2J0"/>
<evidence type="ECO:0000313" key="2">
    <source>
        <dbReference type="EMBL" id="NYT50519.1"/>
    </source>
</evidence>
<comment type="caution">
    <text evidence="2">The sequence shown here is derived from an EMBL/GenBank/DDBJ whole genome shotgun (WGS) entry which is preliminary data.</text>
</comment>
<gene>
    <name evidence="2" type="ORF">H0A72_14460</name>
</gene>
<evidence type="ECO:0000256" key="1">
    <source>
        <dbReference type="SAM" id="Phobius"/>
    </source>
</evidence>
<accession>A0A853G2J0</accession>
<protein>
    <recommendedName>
        <fullName evidence="4">Glycine zipper domain-containing protein</fullName>
    </recommendedName>
</protein>
<feature type="transmembrane region" description="Helical" evidence="1">
    <location>
        <begin position="91"/>
        <end position="114"/>
    </location>
</feature>
<feature type="transmembrane region" description="Helical" evidence="1">
    <location>
        <begin position="61"/>
        <end position="85"/>
    </location>
</feature>
<evidence type="ECO:0000313" key="3">
    <source>
        <dbReference type="Proteomes" id="UP000559809"/>
    </source>
</evidence>
<evidence type="ECO:0008006" key="4">
    <source>
        <dbReference type="Google" id="ProtNLM"/>
    </source>
</evidence>
<keyword evidence="1" id="KW-1133">Transmembrane helix</keyword>
<dbReference type="RefSeq" id="WP_180156531.1">
    <property type="nucleotide sequence ID" value="NZ_JACCEM010000007.1"/>
</dbReference>
<keyword evidence="1" id="KW-0472">Membrane</keyword>
<keyword evidence="3" id="KW-1185">Reference proteome</keyword>